<proteinExistence type="predicted"/>
<dbReference type="EMBL" id="JADCLJ010000005">
    <property type="protein sequence ID" value="MBE4906672.1"/>
    <property type="molecule type" value="Genomic_DNA"/>
</dbReference>
<dbReference type="InterPro" id="IPR035996">
    <property type="entry name" value="4pyrrol_Methylase_sf"/>
</dbReference>
<dbReference type="NCBIfam" id="TIGR00444">
    <property type="entry name" value="mazG"/>
    <property type="match status" value="1"/>
</dbReference>
<dbReference type="InterPro" id="IPR048015">
    <property type="entry name" value="NTP-PPase_MazG-like_N"/>
</dbReference>
<name>A0ABR9QDV0_9BACI</name>
<feature type="domain" description="NTP pyrophosphohydrolase MazG-like" evidence="2">
    <location>
        <begin position="253"/>
        <end position="326"/>
    </location>
</feature>
<evidence type="ECO:0000313" key="4">
    <source>
        <dbReference type="Proteomes" id="UP001516662"/>
    </source>
</evidence>
<dbReference type="InterPro" id="IPR048011">
    <property type="entry name" value="NTP-PPase_MazG-like_C"/>
</dbReference>
<reference evidence="3 4" key="1">
    <citation type="submission" date="2020-10" db="EMBL/GenBank/DDBJ databases">
        <title>Bacillus sp. HD4P25, an endophyte from a halophyte.</title>
        <authorList>
            <person name="Sun J.-Q."/>
        </authorList>
    </citation>
    <scope>NUCLEOTIDE SEQUENCE [LARGE SCALE GENOMIC DNA]</scope>
    <source>
        <strain evidence="3 4">YIM 93174</strain>
    </source>
</reference>
<dbReference type="Gene3D" id="3.40.1010.10">
    <property type="entry name" value="Cobalt-precorrin-4 Transmethylase, Domain 1"/>
    <property type="match status" value="1"/>
</dbReference>
<dbReference type="Proteomes" id="UP001516662">
    <property type="component" value="Unassembled WGS sequence"/>
</dbReference>
<sequence>MAKNISIIGLGAGDLNQLSLGLYRKIKETSHLYLRTKDHPVVNDLVKEGLIFQSFDEIYEKHDQFEDVYEEIVNELCTQANDKDIVYAVPGHPLVAEKTVQLLLAKKDEYNVVVEGGQSFIDPLFAALEIDPIEGFQFVDALSFDNTHLQLNHHIIICQVYDQMIASDVKLSLMEQLPDDYEVYIVTAAGSEQQLIKRVPLYELDRGMELTNLTSVYVPPVKEESLLYHKFSTLRKVIATLRGPGGCPWDQKQTHKSLKKYLLEEAYELIEAIDNEDDDHMAEELGDVLLQIMLHSQIAEEEGMFSVSDVIQGVTEKMIRRHPHVFGDVSADSVDDVISNWNEIKKMEKVNIDEESLLDSVSKSLPGLSKAYKYQAKAATVGFDWKHVEPMWEKVYEELNEFKSELNSENVNQEKMLAEFGDILFAFVNIGRYYKIDPEEAVLATNQKFYRRFVYIEQEVKKQGKQMESLSLEELDSIWEESKKQGL</sequence>
<dbReference type="Gene3D" id="1.10.287.1080">
    <property type="entry name" value="MazG-like"/>
    <property type="match status" value="2"/>
</dbReference>
<dbReference type="RefSeq" id="WP_193534171.1">
    <property type="nucleotide sequence ID" value="NZ_JADCLJ010000005.1"/>
</dbReference>
<dbReference type="InterPro" id="IPR035013">
    <property type="entry name" value="YabN_N"/>
</dbReference>
<dbReference type="InterPro" id="IPR014777">
    <property type="entry name" value="4pyrrole_Mease_sub1"/>
</dbReference>
<dbReference type="SUPFAM" id="SSF53790">
    <property type="entry name" value="Tetrapyrrole methylase"/>
    <property type="match status" value="1"/>
</dbReference>
<dbReference type="GO" id="GO:0047429">
    <property type="term" value="F:nucleoside triphosphate diphosphatase activity"/>
    <property type="evidence" value="ECO:0007669"/>
    <property type="project" value="UniProtKB-EC"/>
</dbReference>
<protein>
    <submittedName>
        <fullName evidence="3">Nucleoside triphosphate pyrophosphohydrolase</fullName>
        <ecNumber evidence="3">3.6.1.9</ecNumber>
    </submittedName>
</protein>
<dbReference type="CDD" id="cd11723">
    <property type="entry name" value="YabN_N_like"/>
    <property type="match status" value="1"/>
</dbReference>
<evidence type="ECO:0000259" key="1">
    <source>
        <dbReference type="Pfam" id="PF00590"/>
    </source>
</evidence>
<dbReference type="InterPro" id="IPR004518">
    <property type="entry name" value="MazG-like_dom"/>
</dbReference>
<gene>
    <name evidence="3" type="primary">mazG</name>
    <name evidence="3" type="ORF">IMZ08_01200</name>
</gene>
<evidence type="ECO:0000259" key="2">
    <source>
        <dbReference type="Pfam" id="PF03819"/>
    </source>
</evidence>
<keyword evidence="3" id="KW-0378">Hydrolase</keyword>
<dbReference type="InterPro" id="IPR024180">
    <property type="entry name" value="Tetrapyrrole_Mease/MazG_pred"/>
</dbReference>
<dbReference type="CDD" id="cd11529">
    <property type="entry name" value="NTP-PPase_MazG_Cterm"/>
    <property type="match status" value="1"/>
</dbReference>
<dbReference type="InterPro" id="IPR000878">
    <property type="entry name" value="4pyrrol_Mease"/>
</dbReference>
<dbReference type="EC" id="3.6.1.9" evidence="3"/>
<comment type="caution">
    <text evidence="3">The sequence shown here is derived from an EMBL/GenBank/DDBJ whole genome shotgun (WGS) entry which is preliminary data.</text>
</comment>
<dbReference type="PIRSF" id="PIRSF002845">
    <property type="entry name" value="Ttrprl_mtas_MazG"/>
    <property type="match status" value="1"/>
</dbReference>
<evidence type="ECO:0000313" key="3">
    <source>
        <dbReference type="EMBL" id="MBE4906672.1"/>
    </source>
</evidence>
<dbReference type="SUPFAM" id="SSF101386">
    <property type="entry name" value="all-alpha NTP pyrophosphatases"/>
    <property type="match status" value="2"/>
</dbReference>
<dbReference type="InterPro" id="IPR011551">
    <property type="entry name" value="NTP_PyrPHydrolase_MazG"/>
</dbReference>
<organism evidence="3 4">
    <name type="scientific">Litchfieldia luteola</name>
    <dbReference type="NCBI Taxonomy" id="682179"/>
    <lineage>
        <taxon>Bacteria</taxon>
        <taxon>Bacillati</taxon>
        <taxon>Bacillota</taxon>
        <taxon>Bacilli</taxon>
        <taxon>Bacillales</taxon>
        <taxon>Bacillaceae</taxon>
        <taxon>Litchfieldia</taxon>
    </lineage>
</organism>
<dbReference type="Pfam" id="PF00590">
    <property type="entry name" value="TP_methylase"/>
    <property type="match status" value="1"/>
</dbReference>
<dbReference type="PANTHER" id="PTHR30522">
    <property type="entry name" value="NUCLEOSIDE TRIPHOSPHATE PYROPHOSPHOHYDROLASE"/>
    <property type="match status" value="1"/>
</dbReference>
<feature type="domain" description="Tetrapyrrole methylase" evidence="1">
    <location>
        <begin position="5"/>
        <end position="205"/>
    </location>
</feature>
<dbReference type="Pfam" id="PF03819">
    <property type="entry name" value="MazG"/>
    <property type="match status" value="1"/>
</dbReference>
<dbReference type="PANTHER" id="PTHR30522:SF0">
    <property type="entry name" value="NUCLEOSIDE TRIPHOSPHATE PYROPHOSPHOHYDROLASE"/>
    <property type="match status" value="1"/>
</dbReference>
<keyword evidence="4" id="KW-1185">Reference proteome</keyword>
<dbReference type="NCBIfam" id="NF007113">
    <property type="entry name" value="PRK09562.1"/>
    <property type="match status" value="1"/>
</dbReference>
<accession>A0ABR9QDV0</accession>
<dbReference type="CDD" id="cd11528">
    <property type="entry name" value="NTP-PPase_MazG_Nterm"/>
    <property type="match status" value="1"/>
</dbReference>